<evidence type="ECO:0000313" key="1">
    <source>
        <dbReference type="Ensembl" id="ENSCINP00000035716.1"/>
    </source>
</evidence>
<dbReference type="InterPro" id="IPR015915">
    <property type="entry name" value="Kelch-typ_b-propeller"/>
</dbReference>
<dbReference type="InParanoid" id="H2Y1D2"/>
<reference evidence="1" key="3">
    <citation type="submission" date="2025-09" db="UniProtKB">
        <authorList>
            <consortium name="Ensembl"/>
        </authorList>
    </citation>
    <scope>IDENTIFICATION</scope>
</reference>
<dbReference type="Ensembl" id="ENSCINT00000033992.1">
    <property type="protein sequence ID" value="ENSCINP00000035716.1"/>
    <property type="gene ID" value="ENSCING00000023762.1"/>
</dbReference>
<sequence length="77" mass="8612">MGGQGWLLVDILYNQACWTRGKDMQVARRSFAAVKLHSKIYCFGGIGLYNDQLSSGEFMNIADGVNNVNKQHSLSTW</sequence>
<reference evidence="1" key="2">
    <citation type="submission" date="2025-08" db="UniProtKB">
        <authorList>
            <consortium name="Ensembl"/>
        </authorList>
    </citation>
    <scope>IDENTIFICATION</scope>
</reference>
<evidence type="ECO:0000313" key="2">
    <source>
        <dbReference type="Proteomes" id="UP000008144"/>
    </source>
</evidence>
<dbReference type="AlphaFoldDB" id="H2Y1D2"/>
<dbReference type="Gene3D" id="2.120.10.80">
    <property type="entry name" value="Kelch-type beta propeller"/>
    <property type="match status" value="1"/>
</dbReference>
<organism evidence="1 2">
    <name type="scientific">Ciona intestinalis</name>
    <name type="common">Transparent sea squirt</name>
    <name type="synonym">Ascidia intestinalis</name>
    <dbReference type="NCBI Taxonomy" id="7719"/>
    <lineage>
        <taxon>Eukaryota</taxon>
        <taxon>Metazoa</taxon>
        <taxon>Chordata</taxon>
        <taxon>Tunicata</taxon>
        <taxon>Ascidiacea</taxon>
        <taxon>Phlebobranchia</taxon>
        <taxon>Cionidae</taxon>
        <taxon>Ciona</taxon>
    </lineage>
</organism>
<dbReference type="SUPFAM" id="SSF117281">
    <property type="entry name" value="Kelch motif"/>
    <property type="match status" value="1"/>
</dbReference>
<reference evidence="2" key="1">
    <citation type="journal article" date="2002" name="Science">
        <title>The draft genome of Ciona intestinalis: insights into chordate and vertebrate origins.</title>
        <authorList>
            <person name="Dehal P."/>
            <person name="Satou Y."/>
            <person name="Campbell R.K."/>
            <person name="Chapman J."/>
            <person name="Degnan B."/>
            <person name="De Tomaso A."/>
            <person name="Davidson B."/>
            <person name="Di Gregorio A."/>
            <person name="Gelpke M."/>
            <person name="Goodstein D.M."/>
            <person name="Harafuji N."/>
            <person name="Hastings K.E."/>
            <person name="Ho I."/>
            <person name="Hotta K."/>
            <person name="Huang W."/>
            <person name="Kawashima T."/>
            <person name="Lemaire P."/>
            <person name="Martinez D."/>
            <person name="Meinertzhagen I.A."/>
            <person name="Necula S."/>
            <person name="Nonaka M."/>
            <person name="Putnam N."/>
            <person name="Rash S."/>
            <person name="Saiga H."/>
            <person name="Satake M."/>
            <person name="Terry A."/>
            <person name="Yamada L."/>
            <person name="Wang H.G."/>
            <person name="Awazu S."/>
            <person name="Azumi K."/>
            <person name="Boore J."/>
            <person name="Branno M."/>
            <person name="Chin-Bow S."/>
            <person name="DeSantis R."/>
            <person name="Doyle S."/>
            <person name="Francino P."/>
            <person name="Keys D.N."/>
            <person name="Haga S."/>
            <person name="Hayashi H."/>
            <person name="Hino K."/>
            <person name="Imai K.S."/>
            <person name="Inaba K."/>
            <person name="Kano S."/>
            <person name="Kobayashi K."/>
            <person name="Kobayashi M."/>
            <person name="Lee B.I."/>
            <person name="Makabe K.W."/>
            <person name="Manohar C."/>
            <person name="Matassi G."/>
            <person name="Medina M."/>
            <person name="Mochizuki Y."/>
            <person name="Mount S."/>
            <person name="Morishita T."/>
            <person name="Miura S."/>
            <person name="Nakayama A."/>
            <person name="Nishizaka S."/>
            <person name="Nomoto H."/>
            <person name="Ohta F."/>
            <person name="Oishi K."/>
            <person name="Rigoutsos I."/>
            <person name="Sano M."/>
            <person name="Sasaki A."/>
            <person name="Sasakura Y."/>
            <person name="Shoguchi E."/>
            <person name="Shin-i T."/>
            <person name="Spagnuolo A."/>
            <person name="Stainier D."/>
            <person name="Suzuki M.M."/>
            <person name="Tassy O."/>
            <person name="Takatori N."/>
            <person name="Tokuoka M."/>
            <person name="Yagi K."/>
            <person name="Yoshizaki F."/>
            <person name="Wada S."/>
            <person name="Zhang C."/>
            <person name="Hyatt P.D."/>
            <person name="Larimer F."/>
            <person name="Detter C."/>
            <person name="Doggett N."/>
            <person name="Glavina T."/>
            <person name="Hawkins T."/>
            <person name="Richardson P."/>
            <person name="Lucas S."/>
            <person name="Kohara Y."/>
            <person name="Levine M."/>
            <person name="Satoh N."/>
            <person name="Rokhsar D.S."/>
        </authorList>
    </citation>
    <scope>NUCLEOTIDE SEQUENCE [LARGE SCALE GENOMIC DNA]</scope>
</reference>
<dbReference type="HOGENOM" id="CLU_2637347_0_0_1"/>
<accession>H2Y1D2</accession>
<dbReference type="Proteomes" id="UP000008144">
    <property type="component" value="Unassembled WGS sequence"/>
</dbReference>
<keyword evidence="2" id="KW-1185">Reference proteome</keyword>
<proteinExistence type="predicted"/>
<name>H2Y1D2_CIOIN</name>
<protein>
    <submittedName>
        <fullName evidence="1">Uncharacterized protein</fullName>
    </submittedName>
</protein>